<evidence type="ECO:0000256" key="9">
    <source>
        <dbReference type="ARBA" id="ARBA00023264"/>
    </source>
</evidence>
<keyword evidence="6" id="KW-0443">Lipid metabolism</keyword>
<keyword evidence="2" id="KW-0444">Lipid biosynthesis</keyword>
<dbReference type="Pfam" id="PF02660">
    <property type="entry name" value="G3P_acyltransf"/>
    <property type="match status" value="1"/>
</dbReference>
<keyword evidence="4 10" id="KW-0812">Transmembrane</keyword>
<dbReference type="GO" id="GO:0005886">
    <property type="term" value="C:plasma membrane"/>
    <property type="evidence" value="ECO:0007669"/>
    <property type="project" value="InterPro"/>
</dbReference>
<comment type="caution">
    <text evidence="11">The sequence shown here is derived from an EMBL/GenBank/DDBJ whole genome shotgun (WGS) entry which is preliminary data.</text>
</comment>
<dbReference type="GO" id="GO:0043772">
    <property type="term" value="F:acyl-phosphate glycerol-3-phosphate acyltransferase activity"/>
    <property type="evidence" value="ECO:0007669"/>
    <property type="project" value="InterPro"/>
</dbReference>
<evidence type="ECO:0000313" key="11">
    <source>
        <dbReference type="EMBL" id="GAI93164.1"/>
    </source>
</evidence>
<sequence>MWGNIALILGAYLLGSLPYLSALGKARGIALEGDGHISLWQKGGQLIGLIGLLGEFIRGAIPILVGKSLGFNLFIITLAGLAVVSGQMWPLFSRFDGEKGNSIGLA</sequence>
<feature type="transmembrane region" description="Helical" evidence="10">
    <location>
        <begin position="73"/>
        <end position="92"/>
    </location>
</feature>
<reference evidence="11" key="1">
    <citation type="journal article" date="2014" name="Front. Microbiol.">
        <title>High frequency of phylogenetically diverse reductive dehalogenase-homologous genes in deep subseafloor sedimentary metagenomes.</title>
        <authorList>
            <person name="Kawai M."/>
            <person name="Futagami T."/>
            <person name="Toyoda A."/>
            <person name="Takaki Y."/>
            <person name="Nishi S."/>
            <person name="Hori S."/>
            <person name="Arai W."/>
            <person name="Tsubouchi T."/>
            <person name="Morono Y."/>
            <person name="Uchiyama I."/>
            <person name="Ito T."/>
            <person name="Fujiyama A."/>
            <person name="Inagaki F."/>
            <person name="Takami H."/>
        </authorList>
    </citation>
    <scope>NUCLEOTIDE SEQUENCE</scope>
    <source>
        <strain evidence="11">Expedition CK06-06</strain>
    </source>
</reference>
<keyword evidence="3" id="KW-0808">Transferase</keyword>
<evidence type="ECO:0000256" key="2">
    <source>
        <dbReference type="ARBA" id="ARBA00022516"/>
    </source>
</evidence>
<gene>
    <name evidence="11" type="ORF">S12H4_28895</name>
</gene>
<accession>X1ULE6</accession>
<evidence type="ECO:0000256" key="1">
    <source>
        <dbReference type="ARBA" id="ARBA00022475"/>
    </source>
</evidence>
<dbReference type="GO" id="GO:0008654">
    <property type="term" value="P:phospholipid biosynthetic process"/>
    <property type="evidence" value="ECO:0007669"/>
    <property type="project" value="UniProtKB-KW"/>
</dbReference>
<dbReference type="EMBL" id="BARW01016618">
    <property type="protein sequence ID" value="GAI93164.1"/>
    <property type="molecule type" value="Genomic_DNA"/>
</dbReference>
<evidence type="ECO:0000256" key="7">
    <source>
        <dbReference type="ARBA" id="ARBA00023136"/>
    </source>
</evidence>
<dbReference type="AlphaFoldDB" id="X1ULE6"/>
<name>X1ULE6_9ZZZZ</name>
<evidence type="ECO:0000256" key="8">
    <source>
        <dbReference type="ARBA" id="ARBA00023209"/>
    </source>
</evidence>
<organism evidence="11">
    <name type="scientific">marine sediment metagenome</name>
    <dbReference type="NCBI Taxonomy" id="412755"/>
    <lineage>
        <taxon>unclassified sequences</taxon>
        <taxon>metagenomes</taxon>
        <taxon>ecological metagenomes</taxon>
    </lineage>
</organism>
<keyword evidence="1" id="KW-1003">Cell membrane</keyword>
<keyword evidence="8" id="KW-0594">Phospholipid biosynthesis</keyword>
<feature type="non-terminal residue" evidence="11">
    <location>
        <position position="106"/>
    </location>
</feature>
<feature type="transmembrane region" description="Helical" evidence="10">
    <location>
        <begin position="46"/>
        <end position="66"/>
    </location>
</feature>
<evidence type="ECO:0000256" key="10">
    <source>
        <dbReference type="SAM" id="Phobius"/>
    </source>
</evidence>
<evidence type="ECO:0000256" key="6">
    <source>
        <dbReference type="ARBA" id="ARBA00023098"/>
    </source>
</evidence>
<keyword evidence="7 10" id="KW-0472">Membrane</keyword>
<evidence type="ECO:0008006" key="12">
    <source>
        <dbReference type="Google" id="ProtNLM"/>
    </source>
</evidence>
<evidence type="ECO:0000256" key="5">
    <source>
        <dbReference type="ARBA" id="ARBA00022989"/>
    </source>
</evidence>
<dbReference type="InterPro" id="IPR003811">
    <property type="entry name" value="G3P_acylTferase_PlsY"/>
</dbReference>
<protein>
    <recommendedName>
        <fullName evidence="12">Glycerol-3-phosphate acyltransferase PlsY</fullName>
    </recommendedName>
</protein>
<keyword evidence="5 10" id="KW-1133">Transmembrane helix</keyword>
<evidence type="ECO:0000256" key="3">
    <source>
        <dbReference type="ARBA" id="ARBA00022679"/>
    </source>
</evidence>
<proteinExistence type="predicted"/>
<evidence type="ECO:0000256" key="4">
    <source>
        <dbReference type="ARBA" id="ARBA00022692"/>
    </source>
</evidence>
<keyword evidence="9" id="KW-1208">Phospholipid metabolism</keyword>